<evidence type="ECO:0000313" key="3">
    <source>
        <dbReference type="EMBL" id="MEU3783907.1"/>
    </source>
</evidence>
<feature type="compositionally biased region" description="Polar residues" evidence="1">
    <location>
        <begin position="39"/>
        <end position="51"/>
    </location>
</feature>
<evidence type="ECO:0000313" key="4">
    <source>
        <dbReference type="Proteomes" id="UP001550739"/>
    </source>
</evidence>
<protein>
    <submittedName>
        <fullName evidence="3">Uncharacterized protein</fullName>
    </submittedName>
</protein>
<accession>A0ABV2ZMX0</accession>
<evidence type="ECO:0000256" key="2">
    <source>
        <dbReference type="SAM" id="SignalP"/>
    </source>
</evidence>
<reference evidence="3 4" key="1">
    <citation type="submission" date="2024-06" db="EMBL/GenBank/DDBJ databases">
        <title>The Natural Products Discovery Center: Release of the First 8490 Sequenced Strains for Exploring Actinobacteria Biosynthetic Diversity.</title>
        <authorList>
            <person name="Kalkreuter E."/>
            <person name="Kautsar S.A."/>
            <person name="Yang D."/>
            <person name="Bader C.D."/>
            <person name="Teijaro C.N."/>
            <person name="Fluegel L."/>
            <person name="Davis C.M."/>
            <person name="Simpson J.R."/>
            <person name="Lauterbach L."/>
            <person name="Steele A.D."/>
            <person name="Gui C."/>
            <person name="Meng S."/>
            <person name="Li G."/>
            <person name="Viehrig K."/>
            <person name="Ye F."/>
            <person name="Su P."/>
            <person name="Kiefer A.F."/>
            <person name="Nichols A."/>
            <person name="Cepeda A.J."/>
            <person name="Yan W."/>
            <person name="Fan B."/>
            <person name="Jiang Y."/>
            <person name="Adhikari A."/>
            <person name="Zheng C.-J."/>
            <person name="Schuster L."/>
            <person name="Cowan T.M."/>
            <person name="Smanski M.J."/>
            <person name="Chevrette M.G."/>
            <person name="De Carvalho L.P.S."/>
            <person name="Shen B."/>
        </authorList>
    </citation>
    <scope>NUCLEOTIDE SEQUENCE [LARGE SCALE GENOMIC DNA]</scope>
    <source>
        <strain evidence="3 4">NPDC033843</strain>
    </source>
</reference>
<dbReference type="RefSeq" id="WP_334577059.1">
    <property type="nucleotide sequence ID" value="NZ_JBEZVE010000013.1"/>
</dbReference>
<feature type="chain" id="PRO_5046396745" evidence="2">
    <location>
        <begin position="28"/>
        <end position="174"/>
    </location>
</feature>
<gene>
    <name evidence="3" type="ORF">AB0E89_25735</name>
</gene>
<feature type="signal peptide" evidence="2">
    <location>
        <begin position="1"/>
        <end position="27"/>
    </location>
</feature>
<dbReference type="EMBL" id="JBEZVE010000013">
    <property type="protein sequence ID" value="MEU3783907.1"/>
    <property type="molecule type" value="Genomic_DNA"/>
</dbReference>
<keyword evidence="2" id="KW-0732">Signal</keyword>
<feature type="region of interest" description="Disordered" evidence="1">
    <location>
        <begin position="32"/>
        <end position="53"/>
    </location>
</feature>
<dbReference type="Proteomes" id="UP001550739">
    <property type="component" value="Unassembled WGS sequence"/>
</dbReference>
<keyword evidence="4" id="KW-1185">Reference proteome</keyword>
<proteinExistence type="predicted"/>
<organism evidence="3 4">
    <name type="scientific">Streptomyces sp. 900129855</name>
    <dbReference type="NCBI Taxonomy" id="3155129"/>
    <lineage>
        <taxon>Bacteria</taxon>
        <taxon>Bacillati</taxon>
        <taxon>Actinomycetota</taxon>
        <taxon>Actinomycetes</taxon>
        <taxon>Kitasatosporales</taxon>
        <taxon>Streptomycetaceae</taxon>
        <taxon>Streptomyces</taxon>
    </lineage>
</organism>
<comment type="caution">
    <text evidence="3">The sequence shown here is derived from an EMBL/GenBank/DDBJ whole genome shotgun (WGS) entry which is preliminary data.</text>
</comment>
<evidence type="ECO:0000256" key="1">
    <source>
        <dbReference type="SAM" id="MobiDB-lite"/>
    </source>
</evidence>
<name>A0ABV2ZMX0_9ACTN</name>
<sequence>MTHYARTTTIGAAMLALVALGTTSAQAAAPETVHPMNCGTESSYEFGSPKSSRIGMVPPSSAPGGHTLGISLTAGTSITGTISGSLQTEESAIVASAKQTVTASIALTMTASITYSDSWKVPSSWRKGYLHAGADRDTVSWNYGHYGAGCKWVIVRKGTAKLPYHIPAFWSTKG</sequence>